<sequence>MLVLTRKAGQQIFMDKGRIQMKVIKIEDDVISIGIDAPLHIDIAREEVFSQNLAQEKLASLTRGTR</sequence>
<dbReference type="GO" id="GO:0005829">
    <property type="term" value="C:cytosol"/>
    <property type="evidence" value="ECO:0007669"/>
    <property type="project" value="TreeGrafter"/>
</dbReference>
<dbReference type="InterPro" id="IPR036107">
    <property type="entry name" value="CsrA_sf"/>
</dbReference>
<evidence type="ECO:0000313" key="7">
    <source>
        <dbReference type="EMBL" id="MCL9685733.1"/>
    </source>
</evidence>
<name>A0A9X2CY61_9GAMM</name>
<dbReference type="EMBL" id="JAJKBJ010000001">
    <property type="protein sequence ID" value="MCL9682906.1"/>
    <property type="molecule type" value="Genomic_DNA"/>
</dbReference>
<comment type="similarity">
    <text evidence="5">Belongs to the CsrA/RsmA family.</text>
</comment>
<evidence type="ECO:0000313" key="6">
    <source>
        <dbReference type="EMBL" id="MCL9682906.1"/>
    </source>
</evidence>
<keyword evidence="2 5" id="KW-0810">Translation regulation</keyword>
<dbReference type="GO" id="GO:0045947">
    <property type="term" value="P:negative regulation of translational initiation"/>
    <property type="evidence" value="ECO:0007669"/>
    <property type="project" value="UniProtKB-UniRule"/>
</dbReference>
<dbReference type="AlphaFoldDB" id="A0A9X2CY61"/>
<keyword evidence="8" id="KW-1185">Reference proteome</keyword>
<dbReference type="GO" id="GO:0006402">
    <property type="term" value="P:mRNA catabolic process"/>
    <property type="evidence" value="ECO:0007669"/>
    <property type="project" value="InterPro"/>
</dbReference>
<comment type="caution">
    <text evidence="6">The sequence shown here is derived from an EMBL/GenBank/DDBJ whole genome shotgun (WGS) entry which is preliminary data.</text>
</comment>
<dbReference type="InterPro" id="IPR003751">
    <property type="entry name" value="CsrA"/>
</dbReference>
<organism evidence="6 8">
    <name type="scientific">Legionella maioricensis</name>
    <dbReference type="NCBI Taxonomy" id="2896528"/>
    <lineage>
        <taxon>Bacteria</taxon>
        <taxon>Pseudomonadati</taxon>
        <taxon>Pseudomonadota</taxon>
        <taxon>Gammaproteobacteria</taxon>
        <taxon>Legionellales</taxon>
        <taxon>Legionellaceae</taxon>
        <taxon>Legionella</taxon>
    </lineage>
</organism>
<protein>
    <recommendedName>
        <fullName evidence="5">Translational regulator CsrA</fullName>
    </recommendedName>
    <alternativeName>
        <fullName evidence="5">Carbon storage regulator</fullName>
    </alternativeName>
</protein>
<evidence type="ECO:0000313" key="8">
    <source>
        <dbReference type="Proteomes" id="UP001139721"/>
    </source>
</evidence>
<dbReference type="GO" id="GO:0048027">
    <property type="term" value="F:mRNA 5'-UTR binding"/>
    <property type="evidence" value="ECO:0007669"/>
    <property type="project" value="UniProtKB-UniRule"/>
</dbReference>
<comment type="subunit">
    <text evidence="5">Homodimer; the beta-strands of each monomer intercalate to form a hydrophobic core, while the alpha-helices form wings that extend away from the core.</text>
</comment>
<comment type="function">
    <text evidence="5">A key translational regulator that binds mRNA to regulate translation initiation and/or mRNA stability. Mediates global changes in gene expression, shifting from rapid growth to stress survival by linking envelope stress, the stringent response and the catabolite repression systems. Usually binds in the 5'-UTR; binding at or near the Shine-Dalgarno sequence prevents ribosome-binding, repressing translation, binding elsewhere in the 5'-UTR can activate translation and/or stabilize the mRNA. Its function is antagonized by small RNA(s).</text>
</comment>
<evidence type="ECO:0000256" key="4">
    <source>
        <dbReference type="ARBA" id="ARBA00023159"/>
    </source>
</evidence>
<dbReference type="PANTHER" id="PTHR34984:SF1">
    <property type="entry name" value="CARBON STORAGE REGULATOR"/>
    <property type="match status" value="1"/>
</dbReference>
<accession>A0A9X2CY61</accession>
<dbReference type="GO" id="GO:0006109">
    <property type="term" value="P:regulation of carbohydrate metabolic process"/>
    <property type="evidence" value="ECO:0007669"/>
    <property type="project" value="UniProtKB-UniRule"/>
</dbReference>
<dbReference type="RefSeq" id="WP_250420693.1">
    <property type="nucleotide sequence ID" value="NZ_JAJKBJ010000001.1"/>
</dbReference>
<dbReference type="Proteomes" id="UP001139721">
    <property type="component" value="Unassembled WGS sequence"/>
</dbReference>
<keyword evidence="5" id="KW-0678">Repressor</keyword>
<dbReference type="Gene3D" id="2.60.40.4380">
    <property type="entry name" value="Translational regulator CsrA"/>
    <property type="match status" value="1"/>
</dbReference>
<dbReference type="GO" id="GO:0045948">
    <property type="term" value="P:positive regulation of translational initiation"/>
    <property type="evidence" value="ECO:0007669"/>
    <property type="project" value="UniProtKB-UniRule"/>
</dbReference>
<proteinExistence type="inferred from homology"/>
<dbReference type="EMBL" id="JAJKBJ010000036">
    <property type="protein sequence ID" value="MCL9685733.1"/>
    <property type="molecule type" value="Genomic_DNA"/>
</dbReference>
<evidence type="ECO:0000256" key="1">
    <source>
        <dbReference type="ARBA" id="ARBA00022490"/>
    </source>
</evidence>
<reference evidence="6" key="1">
    <citation type="submission" date="2021-11" db="EMBL/GenBank/DDBJ databases">
        <title>Legionella maioricencis sp. nov., a new species isolated from hot water samples in Mallorca.</title>
        <authorList>
            <person name="Crespi S."/>
            <person name="Drasar V."/>
            <person name="Salva-Serra F."/>
            <person name="Jaen-Luchoro D."/>
            <person name="Pineiro-Iglesias B."/>
            <person name="Aliaga F."/>
            <person name="Fernandez-Juarez V."/>
            <person name="Coll G."/>
            <person name="Moore E.R.B."/>
            <person name="Bennasar-Figueras A."/>
        </authorList>
    </citation>
    <scope>NUCLEOTIDE SEQUENCE</scope>
    <source>
        <strain evidence="6">HCPI-6</strain>
    </source>
</reference>
<keyword evidence="4 5" id="KW-0010">Activator</keyword>
<evidence type="ECO:0000256" key="5">
    <source>
        <dbReference type="HAMAP-Rule" id="MF_00167"/>
    </source>
</evidence>
<keyword evidence="1 5" id="KW-0963">Cytoplasm</keyword>
<comment type="subcellular location">
    <subcellularLocation>
        <location evidence="5">Cytoplasm</location>
    </subcellularLocation>
</comment>
<dbReference type="Pfam" id="PF02599">
    <property type="entry name" value="CsrA"/>
    <property type="match status" value="1"/>
</dbReference>
<keyword evidence="3 5" id="KW-0694">RNA-binding</keyword>
<dbReference type="SUPFAM" id="SSF117130">
    <property type="entry name" value="CsrA-like"/>
    <property type="match status" value="1"/>
</dbReference>
<dbReference type="PANTHER" id="PTHR34984">
    <property type="entry name" value="CARBON STORAGE REGULATOR"/>
    <property type="match status" value="1"/>
</dbReference>
<evidence type="ECO:0000256" key="3">
    <source>
        <dbReference type="ARBA" id="ARBA00022884"/>
    </source>
</evidence>
<dbReference type="HAMAP" id="MF_00167">
    <property type="entry name" value="CsrA"/>
    <property type="match status" value="1"/>
</dbReference>
<evidence type="ECO:0000256" key="2">
    <source>
        <dbReference type="ARBA" id="ARBA00022845"/>
    </source>
</evidence>
<gene>
    <name evidence="5" type="primary">csrA</name>
    <name evidence="6" type="ORF">LOX96_02255</name>
    <name evidence="7" type="ORF">LOX96_16655</name>
</gene>